<dbReference type="Pfam" id="PF00884">
    <property type="entry name" value="Sulfatase"/>
    <property type="match status" value="1"/>
</dbReference>
<dbReference type="Proteomes" id="UP000559809">
    <property type="component" value="Unassembled WGS sequence"/>
</dbReference>
<name>A0A853G1X3_9BURK</name>
<protein>
    <submittedName>
        <fullName evidence="4">Sulfatase-like hydrolase/transferase</fullName>
    </submittedName>
</protein>
<keyword evidence="4" id="KW-0808">Transferase</keyword>
<accession>A0A853G1X3</accession>
<evidence type="ECO:0000256" key="1">
    <source>
        <dbReference type="ARBA" id="ARBA00022723"/>
    </source>
</evidence>
<organism evidence="4 5">
    <name type="scientific">Parapusillimonas granuli</name>
    <dbReference type="NCBI Taxonomy" id="380911"/>
    <lineage>
        <taxon>Bacteria</taxon>
        <taxon>Pseudomonadati</taxon>
        <taxon>Pseudomonadota</taxon>
        <taxon>Betaproteobacteria</taxon>
        <taxon>Burkholderiales</taxon>
        <taxon>Alcaligenaceae</taxon>
        <taxon>Parapusillimonas</taxon>
    </lineage>
</organism>
<dbReference type="SUPFAM" id="SSF53649">
    <property type="entry name" value="Alkaline phosphatase-like"/>
    <property type="match status" value="1"/>
</dbReference>
<dbReference type="GO" id="GO:0008484">
    <property type="term" value="F:sulfuric ester hydrolase activity"/>
    <property type="evidence" value="ECO:0007669"/>
    <property type="project" value="TreeGrafter"/>
</dbReference>
<dbReference type="InterPro" id="IPR000917">
    <property type="entry name" value="Sulfatase_N"/>
</dbReference>
<dbReference type="GO" id="GO:0005737">
    <property type="term" value="C:cytoplasm"/>
    <property type="evidence" value="ECO:0007669"/>
    <property type="project" value="TreeGrafter"/>
</dbReference>
<evidence type="ECO:0000259" key="3">
    <source>
        <dbReference type="Pfam" id="PF00884"/>
    </source>
</evidence>
<evidence type="ECO:0000256" key="2">
    <source>
        <dbReference type="ARBA" id="ARBA00022801"/>
    </source>
</evidence>
<comment type="caution">
    <text evidence="4">The sequence shown here is derived from an EMBL/GenBank/DDBJ whole genome shotgun (WGS) entry which is preliminary data.</text>
</comment>
<dbReference type="PANTHER" id="PTHR45953">
    <property type="entry name" value="IDURONATE 2-SULFATASE"/>
    <property type="match status" value="1"/>
</dbReference>
<dbReference type="GO" id="GO:0046872">
    <property type="term" value="F:metal ion binding"/>
    <property type="evidence" value="ECO:0007669"/>
    <property type="project" value="UniProtKB-KW"/>
</dbReference>
<keyword evidence="1" id="KW-0479">Metal-binding</keyword>
<keyword evidence="5" id="KW-1185">Reference proteome</keyword>
<gene>
    <name evidence="4" type="ORF">H0A72_16270</name>
</gene>
<sequence length="480" mass="52757">MGSRNVIVLLSDEHNADVMGCAGHAMVQTPNLDALAKKGTRYTAAYTPSPICVPARASIATGRHVHEHRCWDNAIAYDGRTPSWGHRLQQANIPVESIGKLHYRKEEDPTGFDRQQLPVHIMDGIGQVFGSVRDPLPETIGKMPLFDKIGAGESSYNRFDRSVAELAVQWLRDREKSQDGRPWVLFVGLVAPHFPLIVPQAYLDLYPLDKIPLPRLLPRDGYVRHPWVERQVRYSDHDAAVGPDERKRLAIATYYALTTFMDEQVGKILAALDDTRFAGDTTVVYSSDHGDNMGVRGTWNKCLLYRESTAVPMILCGPDVPAGKVCGTPVSLVDLYPTITEEAGAGRHAEDADLPGASLVKLANEKEDPDRVVLSEYHAIGSDSAGYMVADARYKYHEYVGYPPELFDLRSDPGEAVDLAGKPEYREVISRYAEKLRAILDPVAADARAKKDQAALVASFGGREKALSMGTPGASPVPTV</sequence>
<evidence type="ECO:0000313" key="4">
    <source>
        <dbReference type="EMBL" id="NYT50873.1"/>
    </source>
</evidence>
<dbReference type="RefSeq" id="WP_180157251.1">
    <property type="nucleotide sequence ID" value="NZ_JACCEM010000009.1"/>
</dbReference>
<dbReference type="Gene3D" id="3.40.720.10">
    <property type="entry name" value="Alkaline Phosphatase, subunit A"/>
    <property type="match status" value="1"/>
</dbReference>
<dbReference type="GO" id="GO:0016740">
    <property type="term" value="F:transferase activity"/>
    <property type="evidence" value="ECO:0007669"/>
    <property type="project" value="UniProtKB-KW"/>
</dbReference>
<dbReference type="CDD" id="cd16037">
    <property type="entry name" value="sulfatase_like"/>
    <property type="match status" value="1"/>
</dbReference>
<dbReference type="AlphaFoldDB" id="A0A853G1X3"/>
<dbReference type="PANTHER" id="PTHR45953:SF1">
    <property type="entry name" value="IDURONATE 2-SULFATASE"/>
    <property type="match status" value="1"/>
</dbReference>
<reference evidence="4 5" key="1">
    <citation type="submission" date="2020-07" db="EMBL/GenBank/DDBJ databases">
        <title>Taxonomic revisions and descriptions of new bacterial species based on genomic comparisons in the high-G+C-content subgroup of the family Alcaligenaceae.</title>
        <authorList>
            <person name="Szabo A."/>
            <person name="Felfoldi T."/>
        </authorList>
    </citation>
    <scope>NUCLEOTIDE SEQUENCE [LARGE SCALE GENOMIC DNA]</scope>
    <source>
        <strain evidence="4 5">LMG 24012</strain>
    </source>
</reference>
<proteinExistence type="predicted"/>
<dbReference type="InterPro" id="IPR017850">
    <property type="entry name" value="Alkaline_phosphatase_core_sf"/>
</dbReference>
<evidence type="ECO:0000313" key="5">
    <source>
        <dbReference type="Proteomes" id="UP000559809"/>
    </source>
</evidence>
<dbReference type="EMBL" id="JACCEM010000009">
    <property type="protein sequence ID" value="NYT50873.1"/>
    <property type="molecule type" value="Genomic_DNA"/>
</dbReference>
<keyword evidence="2 4" id="KW-0378">Hydrolase</keyword>
<feature type="domain" description="Sulfatase N-terminal" evidence="3">
    <location>
        <begin position="4"/>
        <end position="344"/>
    </location>
</feature>